<keyword evidence="1" id="KW-0808">Transferase</keyword>
<dbReference type="EMBL" id="JBHYPX010000035">
    <property type="protein sequence ID" value="MFE1353963.1"/>
    <property type="molecule type" value="Genomic_DNA"/>
</dbReference>
<dbReference type="InterPro" id="IPR011712">
    <property type="entry name" value="Sig_transdc_His_kin_sub3_dim/P"/>
</dbReference>
<feature type="domain" description="Signal transduction histidine kinase subgroup 3 dimerisation and phosphoacceptor" evidence="5">
    <location>
        <begin position="180"/>
        <end position="232"/>
    </location>
</feature>
<gene>
    <name evidence="6" type="ORF">ACFW6T_18445</name>
</gene>
<dbReference type="PANTHER" id="PTHR24421:SF63">
    <property type="entry name" value="SENSOR HISTIDINE KINASE DESK"/>
    <property type="match status" value="1"/>
</dbReference>
<dbReference type="Gene3D" id="3.30.565.10">
    <property type="entry name" value="Histidine kinase-like ATPase, C-terminal domain"/>
    <property type="match status" value="1"/>
</dbReference>
<evidence type="ECO:0000256" key="4">
    <source>
        <dbReference type="SAM" id="Phobius"/>
    </source>
</evidence>
<dbReference type="PANTHER" id="PTHR24421">
    <property type="entry name" value="NITRATE/NITRITE SENSOR PROTEIN NARX-RELATED"/>
    <property type="match status" value="1"/>
</dbReference>
<evidence type="ECO:0000256" key="2">
    <source>
        <dbReference type="ARBA" id="ARBA00022777"/>
    </source>
</evidence>
<proteinExistence type="predicted"/>
<keyword evidence="4" id="KW-0812">Transmembrane</keyword>
<dbReference type="RefSeq" id="WP_380563869.1">
    <property type="nucleotide sequence ID" value="NZ_JBHYPX010000035.1"/>
</dbReference>
<keyword evidence="4" id="KW-1133">Transmembrane helix</keyword>
<accession>A0ABW6GMJ7</accession>
<evidence type="ECO:0000313" key="7">
    <source>
        <dbReference type="Proteomes" id="UP001599542"/>
    </source>
</evidence>
<feature type="transmembrane region" description="Helical" evidence="4">
    <location>
        <begin position="49"/>
        <end position="68"/>
    </location>
</feature>
<dbReference type="InterPro" id="IPR036890">
    <property type="entry name" value="HATPase_C_sf"/>
</dbReference>
<dbReference type="Pfam" id="PF07730">
    <property type="entry name" value="HisKA_3"/>
    <property type="match status" value="1"/>
</dbReference>
<dbReference type="Proteomes" id="UP001599542">
    <property type="component" value="Unassembled WGS sequence"/>
</dbReference>
<dbReference type="Gene3D" id="1.20.5.1930">
    <property type="match status" value="1"/>
</dbReference>
<feature type="transmembrane region" description="Helical" evidence="4">
    <location>
        <begin position="133"/>
        <end position="160"/>
    </location>
</feature>
<dbReference type="InterPro" id="IPR050482">
    <property type="entry name" value="Sensor_HK_TwoCompSys"/>
</dbReference>
<keyword evidence="7" id="KW-1185">Reference proteome</keyword>
<name>A0ABW6GMJ7_9ACTN</name>
<evidence type="ECO:0000256" key="3">
    <source>
        <dbReference type="ARBA" id="ARBA00023012"/>
    </source>
</evidence>
<evidence type="ECO:0000259" key="5">
    <source>
        <dbReference type="Pfam" id="PF07730"/>
    </source>
</evidence>
<sequence>VRRAPEPGPVAGAPDGPLPAPVLPVLVAVHLGYLAVGVVYLAERHLAPLPLAAALGALAAVTGLQVRHSLPRPPGVRPAGYGWTWALQCVLAVAVLFGPGGPHPQLLAFAAASALVLLPPAAGWPVLGAAVVAAGAVGGVAAVDVVTIALVCYGLALLTTMVHLVREARRALAELAVARERRRIARDVHDLLGSGLAAVAVTAELAVRHPAAGHLARAAALAERTLGELRAVPADGAVLDLAAELAATEALLTAAGITLERVGAPQDVPPGDRPLLAAVLRESTTNVLRHSTATRCVLTLGPHGLRFANDNARPQHGTSGNGTPNLTTRAAARQAAFSSGPDGHGGWTVELSLPASELATTTTSRTI</sequence>
<evidence type="ECO:0000256" key="1">
    <source>
        <dbReference type="ARBA" id="ARBA00022679"/>
    </source>
</evidence>
<feature type="transmembrane region" description="Helical" evidence="4">
    <location>
        <begin position="80"/>
        <end position="99"/>
    </location>
</feature>
<evidence type="ECO:0000313" key="6">
    <source>
        <dbReference type="EMBL" id="MFE1353963.1"/>
    </source>
</evidence>
<keyword evidence="4" id="KW-0472">Membrane</keyword>
<feature type="transmembrane region" description="Helical" evidence="4">
    <location>
        <begin position="20"/>
        <end position="42"/>
    </location>
</feature>
<feature type="non-terminal residue" evidence="6">
    <location>
        <position position="1"/>
    </location>
</feature>
<comment type="caution">
    <text evidence="6">The sequence shown here is derived from an EMBL/GenBank/DDBJ whole genome shotgun (WGS) entry which is preliminary data.</text>
</comment>
<dbReference type="GO" id="GO:0016301">
    <property type="term" value="F:kinase activity"/>
    <property type="evidence" value="ECO:0007669"/>
    <property type="project" value="UniProtKB-KW"/>
</dbReference>
<reference evidence="6 7" key="1">
    <citation type="submission" date="2024-09" db="EMBL/GenBank/DDBJ databases">
        <title>The Natural Products Discovery Center: Release of the First 8490 Sequenced Strains for Exploring Actinobacteria Biosynthetic Diversity.</title>
        <authorList>
            <person name="Kalkreuter E."/>
            <person name="Kautsar S.A."/>
            <person name="Yang D."/>
            <person name="Bader C.D."/>
            <person name="Teijaro C.N."/>
            <person name="Fluegel L."/>
            <person name="Davis C.M."/>
            <person name="Simpson J.R."/>
            <person name="Lauterbach L."/>
            <person name="Steele A.D."/>
            <person name="Gui C."/>
            <person name="Meng S."/>
            <person name="Li G."/>
            <person name="Viehrig K."/>
            <person name="Ye F."/>
            <person name="Su P."/>
            <person name="Kiefer A.F."/>
            <person name="Nichols A."/>
            <person name="Cepeda A.J."/>
            <person name="Yan W."/>
            <person name="Fan B."/>
            <person name="Jiang Y."/>
            <person name="Adhikari A."/>
            <person name="Zheng C.-J."/>
            <person name="Schuster L."/>
            <person name="Cowan T.M."/>
            <person name="Smanski M.J."/>
            <person name="Chevrette M.G."/>
            <person name="De Carvalho L.P.S."/>
            <person name="Shen B."/>
        </authorList>
    </citation>
    <scope>NUCLEOTIDE SEQUENCE [LARGE SCALE GENOMIC DNA]</scope>
    <source>
        <strain evidence="6 7">NPDC058753</strain>
    </source>
</reference>
<organism evidence="6 7">
    <name type="scientific">Kitasatospora phosalacinea</name>
    <dbReference type="NCBI Taxonomy" id="2065"/>
    <lineage>
        <taxon>Bacteria</taxon>
        <taxon>Bacillati</taxon>
        <taxon>Actinomycetota</taxon>
        <taxon>Actinomycetes</taxon>
        <taxon>Kitasatosporales</taxon>
        <taxon>Streptomycetaceae</taxon>
        <taxon>Kitasatospora</taxon>
    </lineage>
</organism>
<protein>
    <submittedName>
        <fullName evidence="6">Sensor histidine kinase</fullName>
    </submittedName>
</protein>
<feature type="transmembrane region" description="Helical" evidence="4">
    <location>
        <begin position="106"/>
        <end position="127"/>
    </location>
</feature>
<keyword evidence="3" id="KW-0902">Two-component regulatory system</keyword>
<keyword evidence="2 6" id="KW-0418">Kinase</keyword>